<evidence type="ECO:0000256" key="7">
    <source>
        <dbReference type="ARBA" id="ARBA00024033"/>
    </source>
</evidence>
<keyword evidence="3" id="KW-0808">Transferase</keyword>
<evidence type="ECO:0000256" key="5">
    <source>
        <dbReference type="ARBA" id="ARBA00022989"/>
    </source>
</evidence>
<dbReference type="Proteomes" id="UP000295371">
    <property type="component" value="Unassembled WGS sequence"/>
</dbReference>
<evidence type="ECO:0000256" key="2">
    <source>
        <dbReference type="ARBA" id="ARBA00022475"/>
    </source>
</evidence>
<feature type="transmembrane region" description="Helical" evidence="8">
    <location>
        <begin position="314"/>
        <end position="331"/>
    </location>
</feature>
<name>A0A4R7JAR7_9ACTN</name>
<comment type="subcellular location">
    <subcellularLocation>
        <location evidence="1">Cell membrane</location>
        <topology evidence="1">Multi-pass membrane protein</topology>
    </subcellularLocation>
</comment>
<evidence type="ECO:0000256" key="6">
    <source>
        <dbReference type="ARBA" id="ARBA00023136"/>
    </source>
</evidence>
<evidence type="ECO:0000256" key="4">
    <source>
        <dbReference type="ARBA" id="ARBA00022692"/>
    </source>
</evidence>
<feature type="transmembrane region" description="Helical" evidence="8">
    <location>
        <begin position="399"/>
        <end position="421"/>
    </location>
</feature>
<dbReference type="InterPro" id="IPR018584">
    <property type="entry name" value="GT87"/>
</dbReference>
<feature type="transmembrane region" description="Helical" evidence="8">
    <location>
        <begin position="122"/>
        <end position="143"/>
    </location>
</feature>
<reference evidence="9 10" key="1">
    <citation type="submission" date="2019-03" db="EMBL/GenBank/DDBJ databases">
        <title>Genomic Encyclopedia of Archaeal and Bacterial Type Strains, Phase II (KMG-II): from individual species to whole genera.</title>
        <authorList>
            <person name="Goeker M."/>
        </authorList>
    </citation>
    <scope>NUCLEOTIDE SEQUENCE [LARGE SCALE GENOMIC DNA]</scope>
    <source>
        <strain evidence="9 10">DSM 24323</strain>
    </source>
</reference>
<dbReference type="AlphaFoldDB" id="A0A4R7JAR7"/>
<accession>A0A4R7JAR7</accession>
<gene>
    <name evidence="9" type="ORF">CLV29_1288</name>
</gene>
<comment type="similarity">
    <text evidence="7">Belongs to the glycosyltransferase 87 family.</text>
</comment>
<keyword evidence="4 8" id="KW-0812">Transmembrane</keyword>
<sequence>MNPSPAPTRDAGLVDRWAGIAAGGFQILCAFGLWLIWSQWRDRENGDIPYYYGQLTGGVPIEQVMPEYPVPALWLLELPRLLIGSQGDQNDYRDVFVVLCFAALGGFSLLLWHRIAPQDRRAAAAGVICWAAFSTATGTVILLRPDIAIAVLGGTAVLLGSSWPVLAGALLALAGWLKIWPVVLAAGFLPGRGLIVRVLLGGFGTAVAVAVVVLVSAGWQRMISPLTYQSDRGLQVESLWATPLLLGRLADPAAFPVRMTEWKAFEILGEGRDAALVLANLGALGLTALVALACWRSRPRTAADGRRPGFDQAAIAELAVLIVLAVLLANKTFSPQYLSWLGPPLAIAVARAVQTQRADRALRWAAIGVAAAAATFVLYPFEYGGLVCGATPEDVATPIHWLLLRNALLVALFVDLTWCRLRTGQPALLRHRRR</sequence>
<evidence type="ECO:0000256" key="1">
    <source>
        <dbReference type="ARBA" id="ARBA00004651"/>
    </source>
</evidence>
<dbReference type="GO" id="GO:0005886">
    <property type="term" value="C:plasma membrane"/>
    <property type="evidence" value="ECO:0007669"/>
    <property type="project" value="UniProtKB-SubCell"/>
</dbReference>
<feature type="transmembrane region" description="Helical" evidence="8">
    <location>
        <begin position="275"/>
        <end position="294"/>
    </location>
</feature>
<keyword evidence="6 8" id="KW-0472">Membrane</keyword>
<keyword evidence="5 8" id="KW-1133">Transmembrane helix</keyword>
<comment type="caution">
    <text evidence="9">The sequence shown here is derived from an EMBL/GenBank/DDBJ whole genome shotgun (WGS) entry which is preliminary data.</text>
</comment>
<dbReference type="GO" id="GO:0016758">
    <property type="term" value="F:hexosyltransferase activity"/>
    <property type="evidence" value="ECO:0007669"/>
    <property type="project" value="InterPro"/>
</dbReference>
<evidence type="ECO:0000313" key="9">
    <source>
        <dbReference type="EMBL" id="TDT33663.1"/>
    </source>
</evidence>
<feature type="transmembrane region" description="Helical" evidence="8">
    <location>
        <begin position="95"/>
        <end position="116"/>
    </location>
</feature>
<dbReference type="Pfam" id="PF09594">
    <property type="entry name" value="GT87"/>
    <property type="match status" value="1"/>
</dbReference>
<organism evidence="9 10">
    <name type="scientific">Naumannella halotolerans</name>
    <dbReference type="NCBI Taxonomy" id="993414"/>
    <lineage>
        <taxon>Bacteria</taxon>
        <taxon>Bacillati</taxon>
        <taxon>Actinomycetota</taxon>
        <taxon>Actinomycetes</taxon>
        <taxon>Propionibacteriales</taxon>
        <taxon>Propionibacteriaceae</taxon>
        <taxon>Naumannella</taxon>
    </lineage>
</organism>
<feature type="transmembrane region" description="Helical" evidence="8">
    <location>
        <begin position="194"/>
        <end position="217"/>
    </location>
</feature>
<protein>
    <submittedName>
        <fullName evidence="9">Uncharacterized protein DUF2029</fullName>
    </submittedName>
</protein>
<proteinExistence type="inferred from homology"/>
<feature type="transmembrane region" description="Helical" evidence="8">
    <location>
        <begin position="17"/>
        <end position="37"/>
    </location>
</feature>
<evidence type="ECO:0000313" key="10">
    <source>
        <dbReference type="Proteomes" id="UP000295371"/>
    </source>
</evidence>
<dbReference type="OrthoDB" id="581198at2"/>
<keyword evidence="2" id="KW-1003">Cell membrane</keyword>
<evidence type="ECO:0000256" key="3">
    <source>
        <dbReference type="ARBA" id="ARBA00022679"/>
    </source>
</evidence>
<evidence type="ECO:0000256" key="8">
    <source>
        <dbReference type="SAM" id="Phobius"/>
    </source>
</evidence>
<keyword evidence="10" id="KW-1185">Reference proteome</keyword>
<dbReference type="RefSeq" id="WP_133754137.1">
    <property type="nucleotide sequence ID" value="NZ_SOAW01000001.1"/>
</dbReference>
<dbReference type="EMBL" id="SOAW01000001">
    <property type="protein sequence ID" value="TDT33663.1"/>
    <property type="molecule type" value="Genomic_DNA"/>
</dbReference>
<feature type="transmembrane region" description="Helical" evidence="8">
    <location>
        <begin position="361"/>
        <end position="379"/>
    </location>
</feature>
<feature type="transmembrane region" description="Helical" evidence="8">
    <location>
        <begin position="150"/>
        <end position="174"/>
    </location>
</feature>